<protein>
    <recommendedName>
        <fullName evidence="6 19">Adenosylcobinamide-GDP ribazoletransferase</fullName>
        <ecNumber evidence="5 19">2.7.8.26</ecNumber>
    </recommendedName>
    <alternativeName>
        <fullName evidence="16 19">Cobalamin synthase</fullName>
    </alternativeName>
    <alternativeName>
        <fullName evidence="15 19">Cobalamin-5'-phosphate synthase</fullName>
    </alternativeName>
</protein>
<proteinExistence type="inferred from homology"/>
<feature type="transmembrane region" description="Helical" evidence="19">
    <location>
        <begin position="104"/>
        <end position="124"/>
    </location>
</feature>
<evidence type="ECO:0000256" key="1">
    <source>
        <dbReference type="ARBA" id="ARBA00001946"/>
    </source>
</evidence>
<feature type="transmembrane region" description="Helical" evidence="19">
    <location>
        <begin position="131"/>
        <end position="151"/>
    </location>
</feature>
<keyword evidence="8 19" id="KW-0169">Cobalamin biosynthesis</keyword>
<comment type="catalytic activity">
    <reaction evidence="17 19">
        <text>alpha-ribazole + adenosylcob(III)inamide-GDP = adenosylcob(III)alamin + GMP + H(+)</text>
        <dbReference type="Rhea" id="RHEA:16049"/>
        <dbReference type="ChEBI" id="CHEBI:10329"/>
        <dbReference type="ChEBI" id="CHEBI:15378"/>
        <dbReference type="ChEBI" id="CHEBI:18408"/>
        <dbReference type="ChEBI" id="CHEBI:58115"/>
        <dbReference type="ChEBI" id="CHEBI:60487"/>
        <dbReference type="EC" id="2.7.8.26"/>
    </reaction>
</comment>
<evidence type="ECO:0000256" key="4">
    <source>
        <dbReference type="ARBA" id="ARBA00010561"/>
    </source>
</evidence>
<dbReference type="GO" id="GO:0008818">
    <property type="term" value="F:cobalamin 5'-phosphate synthase activity"/>
    <property type="evidence" value="ECO:0007669"/>
    <property type="project" value="UniProtKB-UniRule"/>
</dbReference>
<dbReference type="Pfam" id="PF02654">
    <property type="entry name" value="CobS"/>
    <property type="match status" value="1"/>
</dbReference>
<dbReference type="InterPro" id="IPR003805">
    <property type="entry name" value="CobS"/>
</dbReference>
<keyword evidence="7 19" id="KW-1003">Cell membrane</keyword>
<evidence type="ECO:0000256" key="12">
    <source>
        <dbReference type="ARBA" id="ARBA00022989"/>
    </source>
</evidence>
<keyword evidence="13 19" id="KW-0472">Membrane</keyword>
<evidence type="ECO:0000256" key="5">
    <source>
        <dbReference type="ARBA" id="ARBA00013200"/>
    </source>
</evidence>
<accession>A0A7C5HIR5</accession>
<evidence type="ECO:0000256" key="15">
    <source>
        <dbReference type="ARBA" id="ARBA00032605"/>
    </source>
</evidence>
<name>A0A7C5HIR5_9CHLB</name>
<evidence type="ECO:0000256" key="6">
    <source>
        <dbReference type="ARBA" id="ARBA00015850"/>
    </source>
</evidence>
<feature type="transmembrane region" description="Helical" evidence="19">
    <location>
        <begin position="226"/>
        <end position="246"/>
    </location>
</feature>
<comment type="similarity">
    <text evidence="4 19">Belongs to the CobS family.</text>
</comment>
<keyword evidence="12 19" id="KW-1133">Transmembrane helix</keyword>
<dbReference type="UniPathway" id="UPA00148">
    <property type="reaction ID" value="UER00238"/>
</dbReference>
<comment type="cofactor">
    <cofactor evidence="1 19">
        <name>Mg(2+)</name>
        <dbReference type="ChEBI" id="CHEBI:18420"/>
    </cofactor>
</comment>
<evidence type="ECO:0000256" key="18">
    <source>
        <dbReference type="ARBA" id="ARBA00049504"/>
    </source>
</evidence>
<evidence type="ECO:0000256" key="8">
    <source>
        <dbReference type="ARBA" id="ARBA00022573"/>
    </source>
</evidence>
<dbReference type="EC" id="2.7.8.26" evidence="5 19"/>
<dbReference type="PANTHER" id="PTHR34148">
    <property type="entry name" value="ADENOSYLCOBINAMIDE-GDP RIBAZOLETRANSFERASE"/>
    <property type="match status" value="1"/>
</dbReference>
<evidence type="ECO:0000256" key="9">
    <source>
        <dbReference type="ARBA" id="ARBA00022679"/>
    </source>
</evidence>
<comment type="pathway">
    <text evidence="3 19">Cofactor biosynthesis; adenosylcobalamin biosynthesis; adenosylcobalamin from cob(II)yrinate a,c-diamide: step 7/7.</text>
</comment>
<sequence length="249" mass="25831">MLRGLVTALRTLTSLPVPGRDAERFSSSLYWFPVVGLVIGAVVALLARAGMGAGWPELAAVLALLGGVILTRGLHADGLADLADGFFGGRNREAALRIMKDPNVGSFGSLALIGVMLFKWICLLELARAGAYGMIAAGAVLSRTAQVLLAARMPYARSEGGTATAFVEDAGWPHLFVASISGVALLFALLGGQIVPSAILLSGAFVALLFVGWLSHRKIGGITGDVLGASSELVEAFVWCVAVLWLKGS</sequence>
<feature type="transmembrane region" description="Helical" evidence="19">
    <location>
        <begin position="171"/>
        <end position="190"/>
    </location>
</feature>
<evidence type="ECO:0000256" key="10">
    <source>
        <dbReference type="ARBA" id="ARBA00022692"/>
    </source>
</evidence>
<evidence type="ECO:0000256" key="3">
    <source>
        <dbReference type="ARBA" id="ARBA00004663"/>
    </source>
</evidence>
<dbReference type="PANTHER" id="PTHR34148:SF1">
    <property type="entry name" value="ADENOSYLCOBINAMIDE-GDP RIBAZOLETRANSFERASE"/>
    <property type="match status" value="1"/>
</dbReference>
<evidence type="ECO:0000256" key="11">
    <source>
        <dbReference type="ARBA" id="ARBA00022842"/>
    </source>
</evidence>
<evidence type="ECO:0000256" key="7">
    <source>
        <dbReference type="ARBA" id="ARBA00022475"/>
    </source>
</evidence>
<dbReference type="GO" id="GO:0009236">
    <property type="term" value="P:cobalamin biosynthetic process"/>
    <property type="evidence" value="ECO:0007669"/>
    <property type="project" value="UniProtKB-UniRule"/>
</dbReference>
<dbReference type="AlphaFoldDB" id="A0A7C5HIR5"/>
<gene>
    <name evidence="19 20" type="primary">cobS</name>
    <name evidence="20" type="ORF">ENL07_03475</name>
</gene>
<evidence type="ECO:0000256" key="17">
    <source>
        <dbReference type="ARBA" id="ARBA00048623"/>
    </source>
</evidence>
<dbReference type="NCBIfam" id="TIGR00317">
    <property type="entry name" value="cobS"/>
    <property type="match status" value="1"/>
</dbReference>
<feature type="transmembrane region" description="Helical" evidence="19">
    <location>
        <begin position="197"/>
        <end position="214"/>
    </location>
</feature>
<evidence type="ECO:0000256" key="19">
    <source>
        <dbReference type="HAMAP-Rule" id="MF_00719"/>
    </source>
</evidence>
<comment type="caution">
    <text evidence="20">The sequence shown here is derived from an EMBL/GenBank/DDBJ whole genome shotgun (WGS) entry which is preliminary data.</text>
</comment>
<feature type="transmembrane region" description="Helical" evidence="19">
    <location>
        <begin position="58"/>
        <end position="75"/>
    </location>
</feature>
<keyword evidence="9 19" id="KW-0808">Transferase</keyword>
<organism evidence="20">
    <name type="scientific">Chlorobaculum parvum</name>
    <dbReference type="NCBI Taxonomy" id="274539"/>
    <lineage>
        <taxon>Bacteria</taxon>
        <taxon>Pseudomonadati</taxon>
        <taxon>Chlorobiota</taxon>
        <taxon>Chlorobiia</taxon>
        <taxon>Chlorobiales</taxon>
        <taxon>Chlorobiaceae</taxon>
        <taxon>Chlorobaculum</taxon>
    </lineage>
</organism>
<feature type="transmembrane region" description="Helical" evidence="19">
    <location>
        <begin position="29"/>
        <end position="46"/>
    </location>
</feature>
<comment type="subcellular location">
    <subcellularLocation>
        <location evidence="2 19">Cell membrane</location>
        <topology evidence="2 19">Multi-pass membrane protein</topology>
    </subcellularLocation>
</comment>
<keyword evidence="10 19" id="KW-0812">Transmembrane</keyword>
<evidence type="ECO:0000256" key="13">
    <source>
        <dbReference type="ARBA" id="ARBA00023136"/>
    </source>
</evidence>
<keyword evidence="11 19" id="KW-0460">Magnesium</keyword>
<dbReference type="GO" id="GO:0051073">
    <property type="term" value="F:adenosylcobinamide-GDP ribazoletransferase activity"/>
    <property type="evidence" value="ECO:0007669"/>
    <property type="project" value="UniProtKB-UniRule"/>
</dbReference>
<evidence type="ECO:0000256" key="16">
    <source>
        <dbReference type="ARBA" id="ARBA00032853"/>
    </source>
</evidence>
<dbReference type="Proteomes" id="UP000886058">
    <property type="component" value="Unassembled WGS sequence"/>
</dbReference>
<comment type="function">
    <text evidence="14 19">Joins adenosylcobinamide-GDP and alpha-ribazole to generate adenosylcobalamin (Ado-cobalamin). Also synthesizes adenosylcobalamin 5'-phosphate from adenosylcobinamide-GDP and alpha-ribazole 5'-phosphate.</text>
</comment>
<reference evidence="20" key="1">
    <citation type="journal article" date="2020" name="mSystems">
        <title>Genome- and Community-Level Interaction Insights into Carbon Utilization and Element Cycling Functions of Hydrothermarchaeota in Hydrothermal Sediment.</title>
        <authorList>
            <person name="Zhou Z."/>
            <person name="Liu Y."/>
            <person name="Xu W."/>
            <person name="Pan J."/>
            <person name="Luo Z.H."/>
            <person name="Li M."/>
        </authorList>
    </citation>
    <scope>NUCLEOTIDE SEQUENCE [LARGE SCALE GENOMIC DNA]</scope>
    <source>
        <strain evidence="20">HyVt-633</strain>
    </source>
</reference>
<evidence type="ECO:0000313" key="20">
    <source>
        <dbReference type="EMBL" id="HHE31702.1"/>
    </source>
</evidence>
<evidence type="ECO:0000256" key="2">
    <source>
        <dbReference type="ARBA" id="ARBA00004651"/>
    </source>
</evidence>
<evidence type="ECO:0000256" key="14">
    <source>
        <dbReference type="ARBA" id="ARBA00025228"/>
    </source>
</evidence>
<dbReference type="EMBL" id="DRSQ01000072">
    <property type="protein sequence ID" value="HHE31702.1"/>
    <property type="molecule type" value="Genomic_DNA"/>
</dbReference>
<comment type="catalytic activity">
    <reaction evidence="18 19">
        <text>alpha-ribazole 5'-phosphate + adenosylcob(III)inamide-GDP = adenosylcob(III)alamin 5'-phosphate + GMP + H(+)</text>
        <dbReference type="Rhea" id="RHEA:23560"/>
        <dbReference type="ChEBI" id="CHEBI:15378"/>
        <dbReference type="ChEBI" id="CHEBI:57918"/>
        <dbReference type="ChEBI" id="CHEBI:58115"/>
        <dbReference type="ChEBI" id="CHEBI:60487"/>
        <dbReference type="ChEBI" id="CHEBI:60493"/>
        <dbReference type="EC" id="2.7.8.26"/>
    </reaction>
</comment>
<dbReference type="GO" id="GO:0005886">
    <property type="term" value="C:plasma membrane"/>
    <property type="evidence" value="ECO:0007669"/>
    <property type="project" value="UniProtKB-SubCell"/>
</dbReference>
<dbReference type="HAMAP" id="MF_00719">
    <property type="entry name" value="CobS"/>
    <property type="match status" value="1"/>
</dbReference>